<evidence type="ECO:0000256" key="5">
    <source>
        <dbReference type="ARBA" id="ARBA00023136"/>
    </source>
</evidence>
<reference evidence="7" key="1">
    <citation type="journal article" date="2020" name="Stud. Mycol.">
        <title>101 Dothideomycetes genomes: a test case for predicting lifestyles and emergence of pathogens.</title>
        <authorList>
            <person name="Haridas S."/>
            <person name="Albert R."/>
            <person name="Binder M."/>
            <person name="Bloem J."/>
            <person name="Labutti K."/>
            <person name="Salamov A."/>
            <person name="Andreopoulos B."/>
            <person name="Baker S."/>
            <person name="Barry K."/>
            <person name="Bills G."/>
            <person name="Bluhm B."/>
            <person name="Cannon C."/>
            <person name="Castanera R."/>
            <person name="Culley D."/>
            <person name="Daum C."/>
            <person name="Ezra D."/>
            <person name="Gonzalez J."/>
            <person name="Henrissat B."/>
            <person name="Kuo A."/>
            <person name="Liang C."/>
            <person name="Lipzen A."/>
            <person name="Lutzoni F."/>
            <person name="Magnuson J."/>
            <person name="Mondo S."/>
            <person name="Nolan M."/>
            <person name="Ohm R."/>
            <person name="Pangilinan J."/>
            <person name="Park H.-J."/>
            <person name="Ramirez L."/>
            <person name="Alfaro M."/>
            <person name="Sun H."/>
            <person name="Tritt A."/>
            <person name="Yoshinaga Y."/>
            <person name="Zwiers L.-H."/>
            <person name="Turgeon B."/>
            <person name="Goodwin S."/>
            <person name="Spatafora J."/>
            <person name="Crous P."/>
            <person name="Grigoriev I."/>
        </authorList>
    </citation>
    <scope>NUCLEOTIDE SEQUENCE</scope>
    <source>
        <strain evidence="7">CBS 109.77</strain>
    </source>
</reference>
<feature type="transmembrane region" description="Helical" evidence="6">
    <location>
        <begin position="185"/>
        <end position="203"/>
    </location>
</feature>
<accession>A0A6A6XF65</accession>
<feature type="transmembrane region" description="Helical" evidence="6">
    <location>
        <begin position="223"/>
        <end position="243"/>
    </location>
</feature>
<feature type="transmembrane region" description="Helical" evidence="6">
    <location>
        <begin position="306"/>
        <end position="323"/>
    </location>
</feature>
<dbReference type="SUPFAM" id="SSF103473">
    <property type="entry name" value="MFS general substrate transporter"/>
    <property type="match status" value="1"/>
</dbReference>
<evidence type="ECO:0000256" key="2">
    <source>
        <dbReference type="ARBA" id="ARBA00005982"/>
    </source>
</evidence>
<proteinExistence type="inferred from homology"/>
<protein>
    <submittedName>
        <fullName evidence="7">Oligopeptide transporter</fullName>
    </submittedName>
</protein>
<keyword evidence="5 6" id="KW-0472">Membrane</keyword>
<sequence length="544" mass="59900">MEKIEDPESLPRIATKQEIQNLIHEIDDIPITAWLLTFTGAVTQLARFGITVAWQNYLQNPRGHGPLPGALGLGQATATTIQNAFLFFQYISPLPFAILSDSWIGRYKTMLTSLVLLTTGYIILFVTSLPIALENGAGLGGLIATMTLTGLGQGGLSAVMYPFIGDQIPDRPPRVKMNKKGELVVTDRQLAIQYTFNGFYWMVNIASLSSIPTTLMEKHIDFWAAYLLPTLILAIAVLPVILWNKRLVKLPPQGNILPHASRVIWIACRSNFRLDAANPSPESVDSNRSIPWESSFVDEIRRGLKACRVIICFVVFWLCYNQTTNNIISQAGQMQLQGLSNDTISALNPIACTIVGPVIQSLIIPFLRRHRKPFGPILRMTVAFLFIAAGIAYAAGLQQLIYSRGPCYKYPLECSVVTEEEAGTSAGANNISVWFQTPLYFLLAVGEILGLVSLSEYTYSEAPTQLKAMVQALQQMAAAIGAALGMALGPISKNPWLVILYASLSGTMALSAVLFWAVFRKYDAIYEMRKAEVTEENGKKDDVE</sequence>
<comment type="subcellular location">
    <subcellularLocation>
        <location evidence="1">Membrane</location>
        <topology evidence="1">Multi-pass membrane protein</topology>
    </subcellularLocation>
</comment>
<feature type="transmembrane region" description="Helical" evidence="6">
    <location>
        <begin position="439"/>
        <end position="460"/>
    </location>
</feature>
<dbReference type="PANTHER" id="PTHR11654">
    <property type="entry name" value="OLIGOPEPTIDE TRANSPORTER-RELATED"/>
    <property type="match status" value="1"/>
</dbReference>
<evidence type="ECO:0000256" key="6">
    <source>
        <dbReference type="SAM" id="Phobius"/>
    </source>
</evidence>
<dbReference type="Proteomes" id="UP000799757">
    <property type="component" value="Unassembled WGS sequence"/>
</dbReference>
<dbReference type="AlphaFoldDB" id="A0A6A6XF65"/>
<gene>
    <name evidence="7" type="ORF">K505DRAFT_303798</name>
</gene>
<feature type="transmembrane region" description="Helical" evidence="6">
    <location>
        <begin position="376"/>
        <end position="396"/>
    </location>
</feature>
<keyword evidence="4 6" id="KW-1133">Transmembrane helix</keyword>
<comment type="similarity">
    <text evidence="2">Belongs to the major facilitator superfamily. Proton-dependent oligopeptide transporter (POT/PTR) (TC 2.A.17) family.</text>
</comment>
<evidence type="ECO:0000256" key="3">
    <source>
        <dbReference type="ARBA" id="ARBA00022692"/>
    </source>
</evidence>
<dbReference type="InterPro" id="IPR000109">
    <property type="entry name" value="POT_fam"/>
</dbReference>
<dbReference type="Gene3D" id="1.20.1250.20">
    <property type="entry name" value="MFS general substrate transporter like domains"/>
    <property type="match status" value="1"/>
</dbReference>
<feature type="transmembrane region" description="Helical" evidence="6">
    <location>
        <begin position="114"/>
        <end position="133"/>
    </location>
</feature>
<evidence type="ECO:0000313" key="7">
    <source>
        <dbReference type="EMBL" id="KAF2794545.1"/>
    </source>
</evidence>
<dbReference type="InterPro" id="IPR036259">
    <property type="entry name" value="MFS_trans_sf"/>
</dbReference>
<evidence type="ECO:0000256" key="4">
    <source>
        <dbReference type="ARBA" id="ARBA00022989"/>
    </source>
</evidence>
<name>A0A6A6XF65_9PLEO</name>
<feature type="transmembrane region" description="Helical" evidence="6">
    <location>
        <begin position="343"/>
        <end position="364"/>
    </location>
</feature>
<feature type="transmembrane region" description="Helical" evidence="6">
    <location>
        <begin position="472"/>
        <end position="492"/>
    </location>
</feature>
<feature type="transmembrane region" description="Helical" evidence="6">
    <location>
        <begin position="498"/>
        <end position="519"/>
    </location>
</feature>
<organism evidence="7 8">
    <name type="scientific">Melanomma pulvis-pyrius CBS 109.77</name>
    <dbReference type="NCBI Taxonomy" id="1314802"/>
    <lineage>
        <taxon>Eukaryota</taxon>
        <taxon>Fungi</taxon>
        <taxon>Dikarya</taxon>
        <taxon>Ascomycota</taxon>
        <taxon>Pezizomycotina</taxon>
        <taxon>Dothideomycetes</taxon>
        <taxon>Pleosporomycetidae</taxon>
        <taxon>Pleosporales</taxon>
        <taxon>Melanommataceae</taxon>
        <taxon>Melanomma</taxon>
    </lineage>
</organism>
<keyword evidence="3 6" id="KW-0812">Transmembrane</keyword>
<feature type="transmembrane region" description="Helical" evidence="6">
    <location>
        <begin position="139"/>
        <end position="164"/>
    </location>
</feature>
<dbReference type="GO" id="GO:0016020">
    <property type="term" value="C:membrane"/>
    <property type="evidence" value="ECO:0007669"/>
    <property type="project" value="UniProtKB-SubCell"/>
</dbReference>
<evidence type="ECO:0000313" key="8">
    <source>
        <dbReference type="Proteomes" id="UP000799757"/>
    </source>
</evidence>
<dbReference type="Pfam" id="PF00854">
    <property type="entry name" value="PTR2"/>
    <property type="match status" value="1"/>
</dbReference>
<keyword evidence="8" id="KW-1185">Reference proteome</keyword>
<dbReference type="OrthoDB" id="8904098at2759"/>
<evidence type="ECO:0000256" key="1">
    <source>
        <dbReference type="ARBA" id="ARBA00004141"/>
    </source>
</evidence>
<dbReference type="GO" id="GO:0022857">
    <property type="term" value="F:transmembrane transporter activity"/>
    <property type="evidence" value="ECO:0007669"/>
    <property type="project" value="InterPro"/>
</dbReference>
<dbReference type="EMBL" id="MU001887">
    <property type="protein sequence ID" value="KAF2794545.1"/>
    <property type="molecule type" value="Genomic_DNA"/>
</dbReference>